<dbReference type="PANTHER" id="PTHR24256">
    <property type="entry name" value="TRYPTASE-RELATED"/>
    <property type="match status" value="1"/>
</dbReference>
<dbReference type="InterPro" id="IPR001611">
    <property type="entry name" value="Leu-rich_rpt"/>
</dbReference>
<proteinExistence type="inferred from homology"/>
<dbReference type="PROSITE" id="PS00134">
    <property type="entry name" value="TRYPSIN_HIS"/>
    <property type="match status" value="1"/>
</dbReference>
<dbReference type="SUPFAM" id="SSF52058">
    <property type="entry name" value="L domain-like"/>
    <property type="match status" value="1"/>
</dbReference>
<comment type="similarity">
    <text evidence="5">Belongs to the peptidase S1 family. CLIP subfamily.</text>
</comment>
<dbReference type="SMART" id="SM00020">
    <property type="entry name" value="Tryp_SPc"/>
    <property type="match status" value="1"/>
</dbReference>
<dbReference type="InterPro" id="IPR003591">
    <property type="entry name" value="Leu-rich_rpt_typical-subtyp"/>
</dbReference>
<dbReference type="Gene3D" id="3.80.10.10">
    <property type="entry name" value="Ribonuclease Inhibitor"/>
    <property type="match status" value="1"/>
</dbReference>
<keyword evidence="7" id="KW-0645">Protease</keyword>
<dbReference type="SUPFAM" id="SSF50494">
    <property type="entry name" value="Trypsin-like serine proteases"/>
    <property type="match status" value="1"/>
</dbReference>
<sequence length="566" mass="63282">MAKKQKILIKNNMLKLSRFCLLVGIIFQSKIIEVCGTKCGSIDVLDPRITGGSETHRGEWPFLAALYYLEQLKFFCGGTLVTTKHVLTAAHCVQNKDSSLKLIADDVLVLLGAFNLAIRERGVIQREVDHIYVHPDWKVYDDKYDADIAIFVLKGTVPFTNYIRPICMPTGDVNLNGVGGSIVGWGLANKVTPNLAFPKRAFTKALNVSHCLTVDPYLAFLSSARTFCGTGGDGSPNKGDSGGGFFVLSGSIWTQVGIISALRINASGIVDENSIAIYTNVQLFNDWINEVVGQSGHAVETDDVVAHIKATTMKSMIEKTEISSAGKETAKKLNLECYGDNSYFGYKASYSCQVPGLDIRYDHSKVASLSAFHVSGKSDADIQRIVLSNGTMVYLPDGIGRIVKNLKVLVVLADLGLKLAHRSNFKNMEKLIHLNIYRNDIETFDEDTLWDLSNLEEFTLYKNKVKELMERTFEKSLKLRVVDLRWNQLEILKKDLFRNNILLEEAYFTGNSLNVIHTDFSQLRNIRSLYFNDNVCIDATAERDFNELYKQIKENCNSLLAIQFES</sequence>
<evidence type="ECO:0000256" key="3">
    <source>
        <dbReference type="ARBA" id="ARBA00023157"/>
    </source>
</evidence>
<keyword evidence="7" id="KW-0378">Hydrolase</keyword>
<protein>
    <submittedName>
        <fullName evidence="7">Serine protease gd</fullName>
    </submittedName>
</protein>
<dbReference type="Gene3D" id="2.40.10.10">
    <property type="entry name" value="Trypsin-like serine proteases"/>
    <property type="match status" value="1"/>
</dbReference>
<keyword evidence="3" id="KW-1015">Disulfide bond</keyword>
<evidence type="ECO:0000256" key="5">
    <source>
        <dbReference type="ARBA" id="ARBA00024195"/>
    </source>
</evidence>
<dbReference type="InterPro" id="IPR032675">
    <property type="entry name" value="LRR_dom_sf"/>
</dbReference>
<dbReference type="Pfam" id="PF00089">
    <property type="entry name" value="Trypsin"/>
    <property type="match status" value="1"/>
</dbReference>
<gene>
    <name evidence="7" type="primary">gd_3</name>
    <name evidence="7" type="ORF">Bhyg_13640</name>
</gene>
<evidence type="ECO:0000313" key="8">
    <source>
        <dbReference type="Proteomes" id="UP001151699"/>
    </source>
</evidence>
<keyword evidence="4" id="KW-0325">Glycoprotein</keyword>
<dbReference type="EMBL" id="WJQU01000004">
    <property type="protein sequence ID" value="KAJ6635057.1"/>
    <property type="molecule type" value="Genomic_DNA"/>
</dbReference>
<dbReference type="PRINTS" id="PR00722">
    <property type="entry name" value="CHYMOTRYPSIN"/>
</dbReference>
<feature type="domain" description="Peptidase S1" evidence="6">
    <location>
        <begin position="49"/>
        <end position="293"/>
    </location>
</feature>
<keyword evidence="8" id="KW-1185">Reference proteome</keyword>
<comment type="caution">
    <text evidence="7">The sequence shown here is derived from an EMBL/GenBank/DDBJ whole genome shotgun (WGS) entry which is preliminary data.</text>
</comment>
<reference evidence="7" key="1">
    <citation type="submission" date="2022-07" db="EMBL/GenBank/DDBJ databases">
        <authorList>
            <person name="Trinca V."/>
            <person name="Uliana J.V.C."/>
            <person name="Torres T.T."/>
            <person name="Ward R.J."/>
            <person name="Monesi N."/>
        </authorList>
    </citation>
    <scope>NUCLEOTIDE SEQUENCE</scope>
    <source>
        <strain evidence="7">HSMRA1968</strain>
        <tissue evidence="7">Whole embryos</tissue>
    </source>
</reference>
<dbReference type="FunFam" id="2.40.10.10:FF:000068">
    <property type="entry name" value="transmembrane protease serine 2"/>
    <property type="match status" value="1"/>
</dbReference>
<dbReference type="GO" id="GO:0004252">
    <property type="term" value="F:serine-type endopeptidase activity"/>
    <property type="evidence" value="ECO:0007669"/>
    <property type="project" value="InterPro"/>
</dbReference>
<evidence type="ECO:0000256" key="1">
    <source>
        <dbReference type="ARBA" id="ARBA00022614"/>
    </source>
</evidence>
<dbReference type="GO" id="GO:0006508">
    <property type="term" value="P:proteolysis"/>
    <property type="evidence" value="ECO:0007669"/>
    <property type="project" value="UniProtKB-KW"/>
</dbReference>
<dbReference type="InterPro" id="IPR051487">
    <property type="entry name" value="Ser/Thr_Proteases_Immune/Dev"/>
</dbReference>
<name>A0A9Q0MNG6_9DIPT</name>
<dbReference type="InterPro" id="IPR043504">
    <property type="entry name" value="Peptidase_S1_PA_chymotrypsin"/>
</dbReference>
<dbReference type="Pfam" id="PF13855">
    <property type="entry name" value="LRR_8"/>
    <property type="match status" value="1"/>
</dbReference>
<dbReference type="InterPro" id="IPR001314">
    <property type="entry name" value="Peptidase_S1A"/>
</dbReference>
<dbReference type="OrthoDB" id="7215686at2759"/>
<evidence type="ECO:0000256" key="4">
    <source>
        <dbReference type="ARBA" id="ARBA00023180"/>
    </source>
</evidence>
<dbReference type="AlphaFoldDB" id="A0A9Q0MNG6"/>
<dbReference type="InterPro" id="IPR001254">
    <property type="entry name" value="Trypsin_dom"/>
</dbReference>
<dbReference type="InterPro" id="IPR018114">
    <property type="entry name" value="TRYPSIN_HIS"/>
</dbReference>
<dbReference type="Proteomes" id="UP001151699">
    <property type="component" value="Chromosome C"/>
</dbReference>
<evidence type="ECO:0000256" key="2">
    <source>
        <dbReference type="ARBA" id="ARBA00022737"/>
    </source>
</evidence>
<organism evidence="7 8">
    <name type="scientific">Pseudolycoriella hygida</name>
    <dbReference type="NCBI Taxonomy" id="35572"/>
    <lineage>
        <taxon>Eukaryota</taxon>
        <taxon>Metazoa</taxon>
        <taxon>Ecdysozoa</taxon>
        <taxon>Arthropoda</taxon>
        <taxon>Hexapoda</taxon>
        <taxon>Insecta</taxon>
        <taxon>Pterygota</taxon>
        <taxon>Neoptera</taxon>
        <taxon>Endopterygota</taxon>
        <taxon>Diptera</taxon>
        <taxon>Nematocera</taxon>
        <taxon>Sciaroidea</taxon>
        <taxon>Sciaridae</taxon>
        <taxon>Pseudolycoriella</taxon>
    </lineage>
</organism>
<dbReference type="SMART" id="SM00369">
    <property type="entry name" value="LRR_TYP"/>
    <property type="match status" value="3"/>
</dbReference>
<dbReference type="CDD" id="cd00190">
    <property type="entry name" value="Tryp_SPc"/>
    <property type="match status" value="1"/>
</dbReference>
<dbReference type="InterPro" id="IPR009003">
    <property type="entry name" value="Peptidase_S1_PA"/>
</dbReference>
<evidence type="ECO:0000259" key="6">
    <source>
        <dbReference type="PROSITE" id="PS50240"/>
    </source>
</evidence>
<keyword evidence="2" id="KW-0677">Repeat</keyword>
<dbReference type="PROSITE" id="PS50240">
    <property type="entry name" value="TRYPSIN_DOM"/>
    <property type="match status" value="1"/>
</dbReference>
<keyword evidence="1" id="KW-0433">Leucine-rich repeat</keyword>
<evidence type="ECO:0000313" key="7">
    <source>
        <dbReference type="EMBL" id="KAJ6635057.1"/>
    </source>
</evidence>
<accession>A0A9Q0MNG6</accession>